<evidence type="ECO:0000256" key="2">
    <source>
        <dbReference type="SAM" id="MobiDB-lite"/>
    </source>
</evidence>
<name>A0A8J2MSZ7_COTCN</name>
<accession>A0A8J2MSZ7</accession>
<dbReference type="InterPro" id="IPR011042">
    <property type="entry name" value="6-blade_b-propeller_TolB-like"/>
</dbReference>
<keyword evidence="5" id="KW-1185">Reference proteome</keyword>
<keyword evidence="1" id="KW-0479">Metal-binding</keyword>
<dbReference type="Gene3D" id="3.30.160.60">
    <property type="entry name" value="Classic Zinc Finger"/>
    <property type="match status" value="1"/>
</dbReference>
<dbReference type="PANTHER" id="PTHR25462:SF291">
    <property type="entry name" value="E3 UBIQUITIN-PROTEIN LIGASE TRIM45"/>
    <property type="match status" value="1"/>
</dbReference>
<dbReference type="GO" id="GO:0008270">
    <property type="term" value="F:zinc ion binding"/>
    <property type="evidence" value="ECO:0007669"/>
    <property type="project" value="UniProtKB-KW"/>
</dbReference>
<evidence type="ECO:0000313" key="5">
    <source>
        <dbReference type="Proteomes" id="UP000786811"/>
    </source>
</evidence>
<dbReference type="AlphaFoldDB" id="A0A8J2MSZ7"/>
<dbReference type="PROSITE" id="PS50119">
    <property type="entry name" value="ZF_BBOX"/>
    <property type="match status" value="1"/>
</dbReference>
<dbReference type="GO" id="GO:0061630">
    <property type="term" value="F:ubiquitin protein ligase activity"/>
    <property type="evidence" value="ECO:0007669"/>
    <property type="project" value="TreeGrafter"/>
</dbReference>
<feature type="compositionally biased region" description="Polar residues" evidence="2">
    <location>
        <begin position="272"/>
        <end position="293"/>
    </location>
</feature>
<feature type="domain" description="B box-type" evidence="3">
    <location>
        <begin position="24"/>
        <end position="63"/>
    </location>
</feature>
<evidence type="ECO:0000313" key="4">
    <source>
        <dbReference type="EMBL" id="CAG5108342.1"/>
    </source>
</evidence>
<dbReference type="EMBL" id="CAJNRD030001124">
    <property type="protein sequence ID" value="CAG5108342.1"/>
    <property type="molecule type" value="Genomic_DNA"/>
</dbReference>
<proteinExistence type="predicted"/>
<dbReference type="SUPFAM" id="SSF63829">
    <property type="entry name" value="Calcium-dependent phosphotriesterase"/>
    <property type="match status" value="1"/>
</dbReference>
<evidence type="ECO:0000259" key="3">
    <source>
        <dbReference type="PROSITE" id="PS50119"/>
    </source>
</evidence>
<dbReference type="PANTHER" id="PTHR25462">
    <property type="entry name" value="BONUS, ISOFORM C-RELATED"/>
    <property type="match status" value="1"/>
</dbReference>
<dbReference type="OrthoDB" id="342730at2759"/>
<dbReference type="InterPro" id="IPR000315">
    <property type="entry name" value="Znf_B-box"/>
</dbReference>
<gene>
    <name evidence="4" type="ORF">HICCMSTLAB_LOCUS13189</name>
</gene>
<dbReference type="Gene3D" id="2.120.10.30">
    <property type="entry name" value="TolB, C-terminal domain"/>
    <property type="match status" value="1"/>
</dbReference>
<keyword evidence="1" id="KW-0862">Zinc</keyword>
<organism evidence="4 5">
    <name type="scientific">Cotesia congregata</name>
    <name type="common">Parasitoid wasp</name>
    <name type="synonym">Apanteles congregatus</name>
    <dbReference type="NCBI Taxonomy" id="51543"/>
    <lineage>
        <taxon>Eukaryota</taxon>
        <taxon>Metazoa</taxon>
        <taxon>Ecdysozoa</taxon>
        <taxon>Arthropoda</taxon>
        <taxon>Hexapoda</taxon>
        <taxon>Insecta</taxon>
        <taxon>Pterygota</taxon>
        <taxon>Neoptera</taxon>
        <taxon>Endopterygota</taxon>
        <taxon>Hymenoptera</taxon>
        <taxon>Apocrita</taxon>
        <taxon>Ichneumonoidea</taxon>
        <taxon>Braconidae</taxon>
        <taxon>Microgastrinae</taxon>
        <taxon>Cotesia</taxon>
    </lineage>
</organism>
<feature type="region of interest" description="Disordered" evidence="2">
    <location>
        <begin position="272"/>
        <end position="302"/>
    </location>
</feature>
<comment type="caution">
    <text evidence="4">The sequence shown here is derived from an EMBL/GenBank/DDBJ whole genome shotgun (WGS) entry which is preliminary data.</text>
</comment>
<dbReference type="Pfam" id="PF00643">
    <property type="entry name" value="zf-B_box"/>
    <property type="match status" value="1"/>
</dbReference>
<sequence length="622" mass="73007">MSMRRDSDKLEYCDENETQCNGEMADMNCKNHPSDKVTFYCYPCKEPICIECLRYDHKSLKHHYESISRTESRLDKELSAINDKIDYLESVEPQKEKIIEEIDFQYHQVQHKINETYQTFEILLKKYRGESLIKLEELRNSRKSKVIEAYSKMNDCSSEITNELHQFFTQLLRSNSMLDNIALKEKLIKELKNCVDRMLKLKKEFHVDFTKFNEQCFSEMIDDFSKTIEEKMILRIYHSLNPFLDKLSDNDKSTPKEVTIDHQIHDLNGVNEQTDECNSSQLPSPPSQETLIPNQEEQSEEEKEILMVEEKEKSSASDKNYLAEDHDSRNSPLKYFLAKNIDHNFKPKSLKLEKSFNYFITPQDFILNAKDSIIVADTGNHRIGVYDRYGNHKLEFGRYCDKKRHLVYPKYVSIFINSNSQNYGNIVVYDKENHCSRLQIFSEGGNYLQAAKFQEIDTINALTTTMDDLIITVDVSRQVFIISDTLEIINKIDCHGFLTAPFYIAAKDDEIFIADWKKCYIIAINRKGQFLGCIGFKKQTFCPRGFCLVGDKIIFTQINRYHDAVLFYEYSRDGSCYLKYIFKHKNMHQSGRFEITKDGFMVLLNKFPLPKIMILKGSKHFN</sequence>
<dbReference type="Proteomes" id="UP000786811">
    <property type="component" value="Unassembled WGS sequence"/>
</dbReference>
<evidence type="ECO:0000256" key="1">
    <source>
        <dbReference type="PROSITE-ProRule" id="PRU00024"/>
    </source>
</evidence>
<protein>
    <submittedName>
        <fullName evidence="4">Similar to brat: Brain tumor protein (Drosophila melanogaster)</fullName>
    </submittedName>
</protein>
<dbReference type="InterPro" id="IPR047153">
    <property type="entry name" value="TRIM45/56/19-like"/>
</dbReference>
<reference evidence="4" key="1">
    <citation type="submission" date="2021-04" db="EMBL/GenBank/DDBJ databases">
        <authorList>
            <person name="Chebbi M.A.C M."/>
        </authorList>
    </citation>
    <scope>NUCLEOTIDE SEQUENCE</scope>
</reference>
<keyword evidence="1" id="KW-0863">Zinc-finger</keyword>
<dbReference type="SUPFAM" id="SSF57845">
    <property type="entry name" value="B-box zinc-binding domain"/>
    <property type="match status" value="1"/>
</dbReference>